<proteinExistence type="inferred from homology"/>
<dbReference type="SUPFAM" id="SSF82607">
    <property type="entry name" value="YbaB-like"/>
    <property type="match status" value="1"/>
</dbReference>
<dbReference type="GO" id="GO:0003677">
    <property type="term" value="F:DNA binding"/>
    <property type="evidence" value="ECO:0007669"/>
    <property type="project" value="UniProtKB-UniRule"/>
</dbReference>
<dbReference type="EMBL" id="RXMA01000011">
    <property type="protein sequence ID" value="RTR19501.1"/>
    <property type="molecule type" value="Genomic_DNA"/>
</dbReference>
<feature type="region of interest" description="Disordered" evidence="3">
    <location>
        <begin position="1"/>
        <end position="31"/>
    </location>
</feature>
<gene>
    <name evidence="4" type="ORF">EJ903_13500</name>
</gene>
<keyword evidence="5" id="KW-1185">Reference proteome</keyword>
<comment type="similarity">
    <text evidence="2">Belongs to the YbaB/EbfC family.</text>
</comment>
<sequence>MKNIGNMMKQAQQMQAKMQEMQAGLDSVEMSGQSGAGMVTVTVNGKGEMKKIKLEKAIVDPEEIEVLEDLIMAAFNDAKKKVEAHVAEETSKLMGGLKLPPGIKLPF</sequence>
<dbReference type="AlphaFoldDB" id="A0A3S0R8J2"/>
<dbReference type="Pfam" id="PF02575">
    <property type="entry name" value="YbaB_DNA_bd"/>
    <property type="match status" value="1"/>
</dbReference>
<dbReference type="GO" id="GO:0005829">
    <property type="term" value="C:cytosol"/>
    <property type="evidence" value="ECO:0007669"/>
    <property type="project" value="TreeGrafter"/>
</dbReference>
<protein>
    <recommendedName>
        <fullName evidence="2">Nucleoid-associated protein EJ903_13500</fullName>
    </recommendedName>
</protein>
<dbReference type="HAMAP" id="MF_00274">
    <property type="entry name" value="DNA_YbaB_EbfC"/>
    <property type="match status" value="1"/>
</dbReference>
<feature type="compositionally biased region" description="Low complexity" evidence="3">
    <location>
        <begin position="7"/>
        <end position="23"/>
    </location>
</feature>
<dbReference type="OrthoDB" id="9803080at2"/>
<keyword evidence="2" id="KW-0963">Cytoplasm</keyword>
<reference evidence="4 5" key="1">
    <citation type="submission" date="2018-12" db="EMBL/GenBank/DDBJ databases">
        <authorList>
            <person name="Yang Y."/>
        </authorList>
    </citation>
    <scope>NUCLEOTIDE SEQUENCE [LARGE SCALE GENOMIC DNA]</scope>
    <source>
        <strain evidence="4 5">L-25-5w-1</strain>
    </source>
</reference>
<dbReference type="Gene3D" id="3.30.1310.10">
    <property type="entry name" value="Nucleoid-associated protein YbaB-like domain"/>
    <property type="match status" value="1"/>
</dbReference>
<keyword evidence="1 2" id="KW-0238">DNA-binding</keyword>
<evidence type="ECO:0000256" key="1">
    <source>
        <dbReference type="ARBA" id="ARBA00023125"/>
    </source>
</evidence>
<dbReference type="NCBIfam" id="TIGR00103">
    <property type="entry name" value="DNA_YbaB_EbfC"/>
    <property type="match status" value="1"/>
</dbReference>
<comment type="subcellular location">
    <subcellularLocation>
        <location evidence="2">Cytoplasm</location>
        <location evidence="2">Nucleoid</location>
    </subcellularLocation>
</comment>
<evidence type="ECO:0000313" key="5">
    <source>
        <dbReference type="Proteomes" id="UP000277007"/>
    </source>
</evidence>
<dbReference type="RefSeq" id="WP_126616128.1">
    <property type="nucleotide sequence ID" value="NZ_JBHUCY010000049.1"/>
</dbReference>
<name>A0A3S0R8J2_9PROT</name>
<dbReference type="InterPro" id="IPR036894">
    <property type="entry name" value="YbaB-like_sf"/>
</dbReference>
<dbReference type="InterPro" id="IPR004401">
    <property type="entry name" value="YbaB/EbfC"/>
</dbReference>
<comment type="function">
    <text evidence="2">Binds to DNA and alters its conformation. May be involved in regulation of gene expression, nucleoid organization and DNA protection.</text>
</comment>
<evidence type="ECO:0000313" key="4">
    <source>
        <dbReference type="EMBL" id="RTR19501.1"/>
    </source>
</evidence>
<evidence type="ECO:0000256" key="2">
    <source>
        <dbReference type="HAMAP-Rule" id="MF_00274"/>
    </source>
</evidence>
<comment type="caution">
    <text evidence="4">The sequence shown here is derived from an EMBL/GenBank/DDBJ whole genome shotgun (WGS) entry which is preliminary data.</text>
</comment>
<dbReference type="GO" id="GO:0043590">
    <property type="term" value="C:bacterial nucleoid"/>
    <property type="evidence" value="ECO:0007669"/>
    <property type="project" value="UniProtKB-UniRule"/>
</dbReference>
<dbReference type="PANTHER" id="PTHR33449:SF1">
    <property type="entry name" value="NUCLEOID-ASSOCIATED PROTEIN YBAB"/>
    <property type="match status" value="1"/>
</dbReference>
<dbReference type="PANTHER" id="PTHR33449">
    <property type="entry name" value="NUCLEOID-ASSOCIATED PROTEIN YBAB"/>
    <property type="match status" value="1"/>
</dbReference>
<accession>A0A3S0R8J2</accession>
<evidence type="ECO:0000256" key="3">
    <source>
        <dbReference type="SAM" id="MobiDB-lite"/>
    </source>
</evidence>
<dbReference type="PIRSF" id="PIRSF004555">
    <property type="entry name" value="UCP004555"/>
    <property type="match status" value="1"/>
</dbReference>
<dbReference type="Proteomes" id="UP000277007">
    <property type="component" value="Unassembled WGS sequence"/>
</dbReference>
<organism evidence="4 5">
    <name type="scientific">Azospirillum griseum</name>
    <dbReference type="NCBI Taxonomy" id="2496639"/>
    <lineage>
        <taxon>Bacteria</taxon>
        <taxon>Pseudomonadati</taxon>
        <taxon>Pseudomonadota</taxon>
        <taxon>Alphaproteobacteria</taxon>
        <taxon>Rhodospirillales</taxon>
        <taxon>Azospirillaceae</taxon>
        <taxon>Azospirillum</taxon>
    </lineage>
</organism>
<comment type="subunit">
    <text evidence="2">Homodimer.</text>
</comment>